<name>A0A418XRQ7_9BURK</name>
<proteinExistence type="predicted"/>
<dbReference type="Proteomes" id="UP000284006">
    <property type="component" value="Unassembled WGS sequence"/>
</dbReference>
<evidence type="ECO:0000313" key="1">
    <source>
        <dbReference type="EMBL" id="RJG15111.1"/>
    </source>
</evidence>
<evidence type="ECO:0000313" key="2">
    <source>
        <dbReference type="Proteomes" id="UP000284006"/>
    </source>
</evidence>
<sequence>MPIAGAALLAGCGGGSVPMHDQQASPGVVVGEPSPNDAPVSTELFAARAREEACAGVRNRLFVIDGKKVFWDRAGNCPDNSYAQRLYGVTPDALLCEAMDSIAGPRISCKDSAARSLFDTILANLERDDLGLGIAHKVEPLAFLPQDGASIAFTPLAEDAFSGVRAPRTVVIRDAGAFASLWAEHARGRSPAPEMPRVNFSTHMLVGVFAGEGSNGCRQVKVTKVASRADRIVVSYEVRDLATFAVCTAAVGSPMQLVAMPRGDTPVEFVNIKPERLVVKELERSTRSLVSQPKNVVVRDAAAFATLWAGHSAHSSARRKSISPATW</sequence>
<reference evidence="1 2" key="1">
    <citation type="submission" date="2018-09" db="EMBL/GenBank/DDBJ databases">
        <authorList>
            <person name="Zhu H."/>
        </authorList>
    </citation>
    <scope>NUCLEOTIDE SEQUENCE [LARGE SCALE GENOMIC DNA]</scope>
    <source>
        <strain evidence="1 2">K1S02-61</strain>
    </source>
</reference>
<protein>
    <submittedName>
        <fullName evidence="1">Uncharacterized protein</fullName>
    </submittedName>
</protein>
<accession>A0A418XRQ7</accession>
<dbReference type="AlphaFoldDB" id="A0A418XRQ7"/>
<dbReference type="EMBL" id="QYUP01000120">
    <property type="protein sequence ID" value="RJG15111.1"/>
    <property type="molecule type" value="Genomic_DNA"/>
</dbReference>
<organism evidence="1 2">
    <name type="scientific">Massilia cavernae</name>
    <dbReference type="NCBI Taxonomy" id="2320864"/>
    <lineage>
        <taxon>Bacteria</taxon>
        <taxon>Pseudomonadati</taxon>
        <taxon>Pseudomonadota</taxon>
        <taxon>Betaproteobacteria</taxon>
        <taxon>Burkholderiales</taxon>
        <taxon>Oxalobacteraceae</taxon>
        <taxon>Telluria group</taxon>
        <taxon>Massilia</taxon>
    </lineage>
</organism>
<gene>
    <name evidence="1" type="ORF">D3872_14620</name>
</gene>
<keyword evidence="2" id="KW-1185">Reference proteome</keyword>
<comment type="caution">
    <text evidence="1">The sequence shown here is derived from an EMBL/GenBank/DDBJ whole genome shotgun (WGS) entry which is preliminary data.</text>
</comment>